<feature type="domain" description="PKS/mFAS DH" evidence="7">
    <location>
        <begin position="2411"/>
        <end position="2683"/>
    </location>
</feature>
<dbReference type="InterPro" id="IPR049551">
    <property type="entry name" value="PKS_DH_C"/>
</dbReference>
<dbReference type="InterPro" id="IPR008948">
    <property type="entry name" value="L-Aspartase-like"/>
</dbReference>
<dbReference type="InterPro" id="IPR020841">
    <property type="entry name" value="PKS_Beta-ketoAc_synthase_dom"/>
</dbReference>
<feature type="active site" description="Proton donor; for dehydratase activity" evidence="4">
    <location>
        <position position="2601"/>
    </location>
</feature>
<evidence type="ECO:0000259" key="7">
    <source>
        <dbReference type="PROSITE" id="PS52019"/>
    </source>
</evidence>
<evidence type="ECO:0000256" key="2">
    <source>
        <dbReference type="ARBA" id="ARBA00022553"/>
    </source>
</evidence>
<feature type="domain" description="Ketosynthase family 3 (KS3)" evidence="6">
    <location>
        <begin position="928"/>
        <end position="1350"/>
    </location>
</feature>
<dbReference type="InterPro" id="IPR050091">
    <property type="entry name" value="PKS_NRPS_Biosynth_Enz"/>
</dbReference>
<keyword evidence="3" id="KW-0808">Transferase</keyword>
<dbReference type="Gene3D" id="3.40.50.12780">
    <property type="entry name" value="N-terminal domain of ligase-like"/>
    <property type="match status" value="1"/>
</dbReference>
<dbReference type="Pfam" id="PF00698">
    <property type="entry name" value="Acyl_transf_1"/>
    <property type="match status" value="1"/>
</dbReference>
<feature type="domain" description="Carrier" evidence="5">
    <location>
        <begin position="3151"/>
        <end position="3232"/>
    </location>
</feature>
<dbReference type="SMART" id="SM00827">
    <property type="entry name" value="PKS_AT"/>
    <property type="match status" value="1"/>
</dbReference>
<dbReference type="Pfam" id="PF00501">
    <property type="entry name" value="AMP-binding"/>
    <property type="match status" value="1"/>
</dbReference>
<dbReference type="SUPFAM" id="SSF52151">
    <property type="entry name" value="FabD/lysophospholipase-like"/>
    <property type="match status" value="1"/>
</dbReference>
<feature type="region of interest" description="N-terminal hotdog fold" evidence="4">
    <location>
        <begin position="2411"/>
        <end position="2528"/>
    </location>
</feature>
<organism evidence="8 9">
    <name type="scientific">Chytriomyces confervae</name>
    <dbReference type="NCBI Taxonomy" id="246404"/>
    <lineage>
        <taxon>Eukaryota</taxon>
        <taxon>Fungi</taxon>
        <taxon>Fungi incertae sedis</taxon>
        <taxon>Chytridiomycota</taxon>
        <taxon>Chytridiomycota incertae sedis</taxon>
        <taxon>Chytridiomycetes</taxon>
        <taxon>Chytridiales</taxon>
        <taxon>Chytriomycetaceae</taxon>
        <taxon>Chytriomyces</taxon>
    </lineage>
</organism>
<evidence type="ECO:0000313" key="9">
    <source>
        <dbReference type="Proteomes" id="UP000320333"/>
    </source>
</evidence>
<dbReference type="Pfam" id="PF00221">
    <property type="entry name" value="Lyase_aromatic"/>
    <property type="match status" value="1"/>
</dbReference>
<dbReference type="InterPro" id="IPR016035">
    <property type="entry name" value="Acyl_Trfase/lysoPLipase"/>
</dbReference>
<dbReference type="STRING" id="246404.A0A507F360"/>
<evidence type="ECO:0000256" key="4">
    <source>
        <dbReference type="PROSITE-ProRule" id="PRU01363"/>
    </source>
</evidence>
<dbReference type="GO" id="GO:0004312">
    <property type="term" value="F:fatty acid synthase activity"/>
    <property type="evidence" value="ECO:0007669"/>
    <property type="project" value="TreeGrafter"/>
</dbReference>
<keyword evidence="2" id="KW-0597">Phosphoprotein</keyword>
<evidence type="ECO:0000259" key="5">
    <source>
        <dbReference type="PROSITE" id="PS50075"/>
    </source>
</evidence>
<feature type="domain" description="Carrier" evidence="5">
    <location>
        <begin position="835"/>
        <end position="911"/>
    </location>
</feature>
<dbReference type="Gene3D" id="3.10.129.110">
    <property type="entry name" value="Polyketide synthase dehydratase"/>
    <property type="match status" value="1"/>
</dbReference>
<dbReference type="InterPro" id="IPR001227">
    <property type="entry name" value="Ac_transferase_dom_sf"/>
</dbReference>
<dbReference type="SMART" id="SM00825">
    <property type="entry name" value="PKS_KS"/>
    <property type="match status" value="1"/>
</dbReference>
<dbReference type="InterPro" id="IPR042104">
    <property type="entry name" value="PKS_dehydratase_sf"/>
</dbReference>
<dbReference type="SUPFAM" id="SSF56801">
    <property type="entry name" value="Acetyl-CoA synthetase-like"/>
    <property type="match status" value="1"/>
</dbReference>
<dbReference type="Proteomes" id="UP000320333">
    <property type="component" value="Unassembled WGS sequence"/>
</dbReference>
<keyword evidence="1" id="KW-0596">Phosphopantetheine</keyword>
<dbReference type="Pfam" id="PF02801">
    <property type="entry name" value="Ketoacyl-synt_C"/>
    <property type="match status" value="1"/>
</dbReference>
<sequence>MSQGLPPNLCWDDASFDFGHKGLDTSMAAYMSEVGHLAQPVSVHVQSAELHNQSVNSLALISARMTAKTVKVIQMMVSCHLYTLCQAADLRAVEARIKESVETVVEKACSKNGFEKETAVMVCGVISEQLADRQNLDWSARVKFAVDLVAGKMFTKCDLSECASVVALHADLVLGLNRTLEQAKAMLERGEISGRTLLAQTTGKLYSQIRDVVQIPTFVNKKEHDHGVFLDKILKFTSDRKTVFPFVASCLEDLHPLAVEAPIETIVMAKEECQTLPQLLMWQADHHGDSILLRIPNKDGSNGRQVSFAEFQTLASQVSNAMIRTVSENQQTIAFMANSSLEAMCLTMGAWKASWTVATLSPRSPQSLLAKQIRLIKATTLAVSIEDIELGRALVVATGLPLITIDRELQISVVNNNLKTATANAVKKSHEPTKDSAAVWIFSSSSVNSEAVKAMQLTHEQILLNCASRDQLWKNNGCDLTYTDCVLTWLPFGHVMGLIVDFCNNGLYSGATLAFRPSRHLPASPDLLLKDIQFVRPQLFYSVPWVLNAWSRGSLLTDYLECFKNFKGIVSGGAPLSRETGAFLAGKGIRVVEGFGATEAGGTILSGLPTGSAAEHLSDDGWVQALPGVTLSLIPDDSVTSDSGYDIGELCVGGRSISKVAIRNMNNDSASESYSPQNQQGMFATGDIFESRPSRSNELEYRFVSRRDDLVLSSTGISLSPLVVEEQLSKIAGVEKAAVLGNGHEDVKVVLQRGGPRDSELLQKETLECLRKYAPDVVVALSNVIILPDGMEIPLSQKKTVLRNKLRGIIASLDDAVKSLQVKEETVSAPAAASHDSPDTVKFIKVFQEELQRLGFGIDVNESFEAKGLDSMSVTRLAESLSKQMGINVMPQTFYEFETPLKLIVAFSHESINAIEEKSPLESVKGEYQQVAIIGVGCRFPGDINTPEEYWNALMAGHNFINGVPEDRADISGIKGGFLSKRMTQMFDGAMFGISPLEAKAMDPQQRILLETAWNALEHANVQPSSINGTNTAVFASIRSQGFDRKMADVYGTEMPRYMATGVDQALPANRISHFFKLKGVSYNLTSACNSGALLLDCASKAFADPTCDRAIIGGSSISSHQTYFDILRSAGIMSTDNGRCAVFDSSADGYVPTESCIVFVVRPLEAAIRDGEKILGVVEGIVNHHNGGDSMGIAAPSKTRQIEVLKGTLDYVGWKPDEVDLYEAHVTGTKLGDQLEASVITTVFKSETRTVPLSIGALKGSLGHTENLSALAAILKVIMAMNVGTLPPNLVNPKTMHKNILQQFESIPAVVPHEVTEWPTSSPAANAIKKALVLSAGLGGSISGIAVTSGPKPIISKKDSSVRSVLAISAFNSRALDLLRNKYIEFLTAKNFSSLEDACLTGHYSRHQFNARLAVSGANADEMVEKLMQWKRESTPQTLSKVVLVFPGQTSMDYIKQFYALADIPAYAAIIKECETGLTELGIDMDIFNPQTFPEEQVVAFVMQYAVARFYLDLGLKPVAVLGHSFGEIIAAAVAGNLTASSGMWVAYNRAVFLSANECRGRMVSVFCKLDVLDKLITDSGTPVSVAVHNGVTHNVISGSDSDIEDVIFKLEEAGISFKELHMTVAFHSMHLKPAASLFGDAARMKKLSNNPLRIPLASSSLNELIQDGPLPANHWEKHIINPVHFIESVDSIFDAFGVVGFLEVGSGTALNIVKRHVMTTKKSVQADVSYIQTNIDIASSLAELYQRGVNLKWDAYYGRKVGSTCDLPMYQFDRINVWESNKYALTSLETIQAANTTPSLSNEPVAIVGSGLRFPAGINTLQGLWNATNAKFELGTVPKDRPAFLYPEPEELRVAFLDNMFSFDNSLFELENLHLIDPVCRVILETAWHALEDANVVPSEIQPFRSSFIHCTMQESMSYTNHLRMHDISFVAPKNAGILIGDSASFIAEKLGFRASYTSILLGHCNTIVTAMGTAHEQLNSGTVDVVLIACATVMLDSRQLKETIDVFFSYGATVNLGEGSVVLVLKRKADAESDGNKILSTYNGPLSRLKQTNDDPFDMMKMTLESSRVHASDVGRLIVESAFTDINGAQTAHFTHPTLRKNKSYRPLAIAQVEVLLSMVHFCYGMQNGLYAPNEDWPLVNDSKTRTLLFSYLSANMIFNTIIFQTESIPQPANKPIADIKAPLILAIYAKSRQSLARLLAQFLELVEDPKTDLQDLCRASRILRTPMPYRIIVSANTSKQLANTLISFDLRTIRPAPLPESAILSFGCPSFSSVIKQWVRDLPKIHPTLRQLTIAQVFENVCKTPLKVLFEQTSASQIAEHQIMQLMFVVDGASNSVSLVNCESFAECLSMMHMQAGIEINWKLFDTWFYPSDGNDWRKRVALPLYEFNRSTVALPDPKFAQTVRMDRFIPTRAIYPDLEEKPDSQTFEVDLISNDFLFDHRLNNANEDIILPGAALASLTFSVLKLEKNSTVSLDFVAPVLFSKPELSLTFTGIQNQKSTILLENGTVASSITVKPAMFQPEQIVIETLKGNGSAKIDGPEAYAFRHGSIIYGPAFQGIQELYLHADGSVSARIDLSRVDMICRTEDWLLHPAIFDCCIHMMGMIDDNSGYIPGALNGLSVDPEMTSLPNNVWCHQTVMRNDKSRKVFLMKVYDAETGKLLLRADELVVVRTMAQLGGSTRQNLSQLMRKISWREQDKTAQDLSLENSVSQFTVILDTKRGDVLDTLRASAGPHLVISSLAEIPTAIEILLQLKHTHGFERIQLIDLEGMELPAVTKSNVRGWWKPAELIIKFIKQLAAKPMSAGLVRLLDVVVVTRGLVSLADGEKSSASAAAIWGVAKNLKAELNIKTCVLDFEANDSTEVICQALMNTSQFTNAENNLPLLAHRQKTWYSGFLETLALDKETLETLHIGSKEILITGGVGGLAVALAKDLIQLKHKVYLAGRRSAMDSEVMSVLDELNSPLVEYVQCDTSKADDLASLFRETWLDGIIHTAGVLRDELFSNVNDSSIEYVGLPKVNGAINILSELEGQNRMVSVILISSIASAIGSPGQTSYVMANSFLDSLAEEYKTHPHLKVKSMQLGLVKNVGMGASVDGAHQDASVTLEAEEASEAILSVLMNPERFSGAAIAIAPLHKANMDGNNEGQERVEYTAAEIQEHMTKTIGDSLGFSDGFDPASQLIEIGMDSIAAVMVQQDIAKTFQVRISAQEILATNLIGVVKQVIELRK</sequence>
<evidence type="ECO:0000256" key="3">
    <source>
        <dbReference type="ARBA" id="ARBA00022679"/>
    </source>
</evidence>
<accession>A0A507F360</accession>
<protein>
    <recommendedName>
        <fullName evidence="10">Carrier domain-containing protein</fullName>
    </recommendedName>
</protein>
<dbReference type="InterPro" id="IPR001106">
    <property type="entry name" value="Aromatic_Lyase"/>
</dbReference>
<dbReference type="OrthoDB" id="329835at2759"/>
<dbReference type="InterPro" id="IPR049900">
    <property type="entry name" value="PKS_mFAS_DH"/>
</dbReference>
<reference evidence="8 9" key="1">
    <citation type="journal article" date="2019" name="Sci. Rep.">
        <title>Comparative genomics of chytrid fungi reveal insights into the obligate biotrophic and pathogenic lifestyle of Synchytrium endobioticum.</title>
        <authorList>
            <person name="van de Vossenberg B.T.L.H."/>
            <person name="Warris S."/>
            <person name="Nguyen H.D.T."/>
            <person name="van Gent-Pelzer M.P.E."/>
            <person name="Joly D.L."/>
            <person name="van de Geest H.C."/>
            <person name="Bonants P.J.M."/>
            <person name="Smith D.S."/>
            <person name="Levesque C.A."/>
            <person name="van der Lee T.A.J."/>
        </authorList>
    </citation>
    <scope>NUCLEOTIDE SEQUENCE [LARGE SCALE GENOMIC DNA]</scope>
    <source>
        <strain evidence="8 9">CBS 675.73</strain>
    </source>
</reference>
<comment type="caution">
    <text evidence="8">The sequence shown here is derived from an EMBL/GenBank/DDBJ whole genome shotgun (WGS) entry which is preliminary data.</text>
</comment>
<dbReference type="PROSITE" id="PS52004">
    <property type="entry name" value="KS3_2"/>
    <property type="match status" value="1"/>
</dbReference>
<dbReference type="Pfam" id="PF22621">
    <property type="entry name" value="CurL-like_PKS_C"/>
    <property type="match status" value="1"/>
</dbReference>
<dbReference type="Gene3D" id="1.10.1200.10">
    <property type="entry name" value="ACP-like"/>
    <property type="match status" value="2"/>
</dbReference>
<dbReference type="Pfam" id="PF00109">
    <property type="entry name" value="ketoacyl-synt"/>
    <property type="match status" value="2"/>
</dbReference>
<evidence type="ECO:0000313" key="8">
    <source>
        <dbReference type="EMBL" id="TPX70532.1"/>
    </source>
</evidence>
<dbReference type="SUPFAM" id="SSF48557">
    <property type="entry name" value="L-aspartase-like"/>
    <property type="match status" value="1"/>
</dbReference>
<dbReference type="InterPro" id="IPR036291">
    <property type="entry name" value="NAD(P)-bd_dom_sf"/>
</dbReference>
<evidence type="ECO:0000259" key="6">
    <source>
        <dbReference type="PROSITE" id="PS52004"/>
    </source>
</evidence>
<dbReference type="InterPro" id="IPR016039">
    <property type="entry name" value="Thiolase-like"/>
</dbReference>
<feature type="region of interest" description="C-terminal hotdog fold" evidence="4">
    <location>
        <begin position="2539"/>
        <end position="2683"/>
    </location>
</feature>
<dbReference type="Gene3D" id="3.40.50.720">
    <property type="entry name" value="NAD(P)-binding Rossmann-like Domain"/>
    <property type="match status" value="1"/>
</dbReference>
<dbReference type="Pfam" id="PF00550">
    <property type="entry name" value="PP-binding"/>
    <property type="match status" value="1"/>
</dbReference>
<dbReference type="GO" id="GO:0006633">
    <property type="term" value="P:fatty acid biosynthetic process"/>
    <property type="evidence" value="ECO:0007669"/>
    <property type="project" value="TreeGrafter"/>
</dbReference>
<dbReference type="InterPro" id="IPR036736">
    <property type="entry name" value="ACP-like_sf"/>
</dbReference>
<dbReference type="InterPro" id="IPR013968">
    <property type="entry name" value="PKS_KR"/>
</dbReference>
<dbReference type="CDD" id="cd05274">
    <property type="entry name" value="KR_FAS_SDR_x"/>
    <property type="match status" value="1"/>
</dbReference>
<dbReference type="InterPro" id="IPR014031">
    <property type="entry name" value="Ketoacyl_synth_C"/>
</dbReference>
<dbReference type="SUPFAM" id="SSF53901">
    <property type="entry name" value="Thiolase-like"/>
    <property type="match status" value="2"/>
</dbReference>
<dbReference type="Pfam" id="PF08659">
    <property type="entry name" value="KR"/>
    <property type="match status" value="1"/>
</dbReference>
<dbReference type="PROSITE" id="PS52019">
    <property type="entry name" value="PKS_MFAS_DH"/>
    <property type="match status" value="1"/>
</dbReference>
<dbReference type="Gene3D" id="1.20.200.10">
    <property type="entry name" value="Fumarase/aspartase (Central domain)"/>
    <property type="match status" value="1"/>
</dbReference>
<dbReference type="EMBL" id="QEAP01000280">
    <property type="protein sequence ID" value="TPX70532.1"/>
    <property type="molecule type" value="Genomic_DNA"/>
</dbReference>
<dbReference type="SUPFAM" id="SSF55048">
    <property type="entry name" value="Probable ACP-binding domain of malonyl-CoA ACP transacylase"/>
    <property type="match status" value="1"/>
</dbReference>
<evidence type="ECO:0000256" key="1">
    <source>
        <dbReference type="ARBA" id="ARBA00022450"/>
    </source>
</evidence>
<dbReference type="PANTHER" id="PTHR43775:SF37">
    <property type="entry name" value="SI:DKEY-61P9.11"/>
    <property type="match status" value="1"/>
</dbReference>
<dbReference type="Pfam" id="PF14765">
    <property type="entry name" value="PS-DH"/>
    <property type="match status" value="1"/>
</dbReference>
<proteinExistence type="predicted"/>
<dbReference type="CDD" id="cd00833">
    <property type="entry name" value="PKS"/>
    <property type="match status" value="1"/>
</dbReference>
<name>A0A507F360_9FUNG</name>
<dbReference type="Gene3D" id="3.40.47.10">
    <property type="match status" value="2"/>
</dbReference>
<keyword evidence="9" id="KW-1185">Reference proteome</keyword>
<dbReference type="InterPro" id="IPR014043">
    <property type="entry name" value="Acyl_transferase_dom"/>
</dbReference>
<dbReference type="InterPro" id="IPR014030">
    <property type="entry name" value="Ketoacyl_synth_N"/>
</dbReference>
<feature type="active site" description="Proton acceptor; for dehydratase activity" evidence="4">
    <location>
        <position position="2445"/>
    </location>
</feature>
<dbReference type="InterPro" id="IPR000873">
    <property type="entry name" value="AMP-dep_synth/lig_dom"/>
</dbReference>
<dbReference type="InterPro" id="IPR042099">
    <property type="entry name" value="ANL_N_sf"/>
</dbReference>
<dbReference type="Gene3D" id="3.30.70.3290">
    <property type="match status" value="2"/>
</dbReference>
<dbReference type="PROSITE" id="PS50075">
    <property type="entry name" value="CARRIER"/>
    <property type="match status" value="2"/>
</dbReference>
<dbReference type="SMART" id="SM00822">
    <property type="entry name" value="PKS_KR"/>
    <property type="match status" value="1"/>
</dbReference>
<evidence type="ECO:0008006" key="10">
    <source>
        <dbReference type="Google" id="ProtNLM"/>
    </source>
</evidence>
<dbReference type="PANTHER" id="PTHR43775">
    <property type="entry name" value="FATTY ACID SYNTHASE"/>
    <property type="match status" value="1"/>
</dbReference>
<dbReference type="InterPro" id="IPR057326">
    <property type="entry name" value="KR_dom"/>
</dbReference>
<dbReference type="InterPro" id="IPR009081">
    <property type="entry name" value="PP-bd_ACP"/>
</dbReference>
<dbReference type="Gene3D" id="3.40.366.10">
    <property type="entry name" value="Malonyl-Coenzyme A Acyl Carrier Protein, domain 2"/>
    <property type="match status" value="1"/>
</dbReference>
<dbReference type="SUPFAM" id="SSF51735">
    <property type="entry name" value="NAD(P)-binding Rossmann-fold domains"/>
    <property type="match status" value="1"/>
</dbReference>
<dbReference type="InterPro" id="IPR016036">
    <property type="entry name" value="Malonyl_transacylase_ACP-bd"/>
</dbReference>
<gene>
    <name evidence="8" type="ORF">CcCBS67573_g06484</name>
</gene>
<dbReference type="SUPFAM" id="SSF47336">
    <property type="entry name" value="ACP-like"/>
    <property type="match status" value="2"/>
</dbReference>